<dbReference type="EMBL" id="JAHRHJ020000005">
    <property type="protein sequence ID" value="KAH9315737.1"/>
    <property type="molecule type" value="Genomic_DNA"/>
</dbReference>
<feature type="non-terminal residue" evidence="1">
    <location>
        <position position="1"/>
    </location>
</feature>
<proteinExistence type="predicted"/>
<dbReference type="AlphaFoldDB" id="A0AA38G3V4"/>
<accession>A0AA38G3V4</accession>
<evidence type="ECO:0000313" key="2">
    <source>
        <dbReference type="Proteomes" id="UP000824469"/>
    </source>
</evidence>
<keyword evidence="2" id="KW-1185">Reference proteome</keyword>
<dbReference type="Proteomes" id="UP000824469">
    <property type="component" value="Unassembled WGS sequence"/>
</dbReference>
<comment type="caution">
    <text evidence="1">The sequence shown here is derived from an EMBL/GenBank/DDBJ whole genome shotgun (WGS) entry which is preliminary data.</text>
</comment>
<organism evidence="1 2">
    <name type="scientific">Taxus chinensis</name>
    <name type="common">Chinese yew</name>
    <name type="synonym">Taxus wallichiana var. chinensis</name>
    <dbReference type="NCBI Taxonomy" id="29808"/>
    <lineage>
        <taxon>Eukaryota</taxon>
        <taxon>Viridiplantae</taxon>
        <taxon>Streptophyta</taxon>
        <taxon>Embryophyta</taxon>
        <taxon>Tracheophyta</taxon>
        <taxon>Spermatophyta</taxon>
        <taxon>Pinopsida</taxon>
        <taxon>Pinidae</taxon>
        <taxon>Conifers II</taxon>
        <taxon>Cupressales</taxon>
        <taxon>Taxaceae</taxon>
        <taxon>Taxus</taxon>
    </lineage>
</organism>
<protein>
    <submittedName>
        <fullName evidence="1">Uncharacterized protein</fullName>
    </submittedName>
</protein>
<sequence>PTLRAFDKGMVDTIREIDVKGMIDVASSVNINDVGLSWDTKGDNVKDDNVKLVIAD</sequence>
<reference evidence="1 2" key="1">
    <citation type="journal article" date="2021" name="Nat. Plants">
        <title>The Taxus genome provides insights into paclitaxel biosynthesis.</title>
        <authorList>
            <person name="Xiong X."/>
            <person name="Gou J."/>
            <person name="Liao Q."/>
            <person name="Li Y."/>
            <person name="Zhou Q."/>
            <person name="Bi G."/>
            <person name="Li C."/>
            <person name="Du R."/>
            <person name="Wang X."/>
            <person name="Sun T."/>
            <person name="Guo L."/>
            <person name="Liang H."/>
            <person name="Lu P."/>
            <person name="Wu Y."/>
            <person name="Zhang Z."/>
            <person name="Ro D.K."/>
            <person name="Shang Y."/>
            <person name="Huang S."/>
            <person name="Yan J."/>
        </authorList>
    </citation>
    <scope>NUCLEOTIDE SEQUENCE [LARGE SCALE GENOMIC DNA]</scope>
    <source>
        <strain evidence="1">Ta-2019</strain>
    </source>
</reference>
<gene>
    <name evidence="1" type="ORF">KI387_024364</name>
</gene>
<evidence type="ECO:0000313" key="1">
    <source>
        <dbReference type="EMBL" id="KAH9315737.1"/>
    </source>
</evidence>
<feature type="non-terminal residue" evidence="1">
    <location>
        <position position="56"/>
    </location>
</feature>
<name>A0AA38G3V4_TAXCH</name>